<reference evidence="1 2" key="1">
    <citation type="submission" date="2023-11" db="EMBL/GenBank/DDBJ databases">
        <title>Peredibacter starrii A3.12.</title>
        <authorList>
            <person name="Mitchell R.J."/>
        </authorList>
    </citation>
    <scope>NUCLEOTIDE SEQUENCE [LARGE SCALE GENOMIC DNA]</scope>
    <source>
        <strain evidence="1 2">A3.12</strain>
    </source>
</reference>
<keyword evidence="2" id="KW-1185">Reference proteome</keyword>
<protein>
    <submittedName>
        <fullName evidence="1">Uncharacterized protein</fullName>
    </submittedName>
</protein>
<name>A0AAX4HN34_9BACT</name>
<organism evidence="1 2">
    <name type="scientific">Peredibacter starrii</name>
    <dbReference type="NCBI Taxonomy" id="28202"/>
    <lineage>
        <taxon>Bacteria</taxon>
        <taxon>Pseudomonadati</taxon>
        <taxon>Bdellovibrionota</taxon>
        <taxon>Bacteriovoracia</taxon>
        <taxon>Bacteriovoracales</taxon>
        <taxon>Bacteriovoracaceae</taxon>
        <taxon>Peredibacter</taxon>
    </lineage>
</organism>
<accession>A0AAX4HN34</accession>
<sequence>MIISLGFIRSSSQVLIKELNWLQNSLETRIIDVTDLADQNLQALFIHDNEHYSSLVSLLEKEKAFYPILDANDENLTLSSFESMPAQQFRDIYLKVLNRWTMHQNFSSIENVWKITNHFRELWKKDRITFFEEFWYWMKRNIGATEMTMLFNDVISTEEKDENNEKKERPKLTTSLLSGTKKCNFQQGAAKERELMASYIDKFHDVFEVTEFNPSKGQFVATAQIERSPIMFMARTAQLNQLQRTVLAAVFNGLQV</sequence>
<evidence type="ECO:0000313" key="2">
    <source>
        <dbReference type="Proteomes" id="UP001324634"/>
    </source>
</evidence>
<dbReference type="KEGG" id="psti:SOO65_18040"/>
<dbReference type="EMBL" id="CP139487">
    <property type="protein sequence ID" value="WPU64598.1"/>
    <property type="molecule type" value="Genomic_DNA"/>
</dbReference>
<proteinExistence type="predicted"/>
<gene>
    <name evidence="1" type="ORF">SOO65_18040</name>
</gene>
<dbReference type="Proteomes" id="UP001324634">
    <property type="component" value="Chromosome"/>
</dbReference>
<dbReference type="RefSeq" id="WP_321393679.1">
    <property type="nucleotide sequence ID" value="NZ_CP139487.1"/>
</dbReference>
<evidence type="ECO:0000313" key="1">
    <source>
        <dbReference type="EMBL" id="WPU64598.1"/>
    </source>
</evidence>
<dbReference type="AlphaFoldDB" id="A0AAX4HN34"/>